<keyword evidence="2" id="KW-0813">Transport</keyword>
<keyword evidence="5 6" id="KW-0472">Membrane</keyword>
<name>A0ABT0PIK9_9GAMM</name>
<dbReference type="InterPro" id="IPR036458">
    <property type="entry name" value="Na:dicarbo_symporter_sf"/>
</dbReference>
<evidence type="ECO:0000313" key="7">
    <source>
        <dbReference type="EMBL" id="MCL6271235.1"/>
    </source>
</evidence>
<comment type="caution">
    <text evidence="7">The sequence shown here is derived from an EMBL/GenBank/DDBJ whole genome shotgun (WGS) entry which is preliminary data.</text>
</comment>
<keyword evidence="4 6" id="KW-1133">Transmembrane helix</keyword>
<comment type="subcellular location">
    <subcellularLocation>
        <location evidence="1">Membrane</location>
        <topology evidence="1">Multi-pass membrane protein</topology>
    </subcellularLocation>
</comment>
<organism evidence="7 8">
    <name type="scientific">Parendozoicomonas callyspongiae</name>
    <dbReference type="NCBI Taxonomy" id="2942213"/>
    <lineage>
        <taxon>Bacteria</taxon>
        <taxon>Pseudomonadati</taxon>
        <taxon>Pseudomonadota</taxon>
        <taxon>Gammaproteobacteria</taxon>
        <taxon>Oceanospirillales</taxon>
        <taxon>Endozoicomonadaceae</taxon>
        <taxon>Parendozoicomonas</taxon>
    </lineage>
</organism>
<evidence type="ECO:0000256" key="5">
    <source>
        <dbReference type="ARBA" id="ARBA00023136"/>
    </source>
</evidence>
<sequence length="93" mass="9809">MSKILASRVLLALISGLVISGLIQAVAAPGGLLQTYLVENTMGTVGTLFVSMIKLVVVPLIFISIVNAVCTLEDVSQFGRLGFKTVSLYLITP</sequence>
<dbReference type="SUPFAM" id="SSF118215">
    <property type="entry name" value="Proton glutamate symport protein"/>
    <property type="match status" value="1"/>
</dbReference>
<keyword evidence="3 6" id="KW-0812">Transmembrane</keyword>
<evidence type="ECO:0000256" key="4">
    <source>
        <dbReference type="ARBA" id="ARBA00022989"/>
    </source>
</evidence>
<dbReference type="InterPro" id="IPR001991">
    <property type="entry name" value="Na-dicarboxylate_symporter"/>
</dbReference>
<dbReference type="EMBL" id="JAMFLX010000022">
    <property type="protein sequence ID" value="MCL6271235.1"/>
    <property type="molecule type" value="Genomic_DNA"/>
</dbReference>
<dbReference type="Pfam" id="PF00375">
    <property type="entry name" value="SDF"/>
    <property type="match status" value="1"/>
</dbReference>
<keyword evidence="8" id="KW-1185">Reference proteome</keyword>
<evidence type="ECO:0000256" key="6">
    <source>
        <dbReference type="SAM" id="Phobius"/>
    </source>
</evidence>
<evidence type="ECO:0000256" key="1">
    <source>
        <dbReference type="ARBA" id="ARBA00004141"/>
    </source>
</evidence>
<dbReference type="Gene3D" id="1.10.3860.10">
    <property type="entry name" value="Sodium:dicarboxylate symporter"/>
    <property type="match status" value="1"/>
</dbReference>
<gene>
    <name evidence="7" type="ORF">M3P05_15015</name>
</gene>
<protein>
    <submittedName>
        <fullName evidence="7">Dicarboxylate/amino acid:cation symporter</fullName>
    </submittedName>
</protein>
<evidence type="ECO:0000256" key="2">
    <source>
        <dbReference type="ARBA" id="ARBA00022448"/>
    </source>
</evidence>
<dbReference type="PRINTS" id="PR00173">
    <property type="entry name" value="EDTRNSPORT"/>
</dbReference>
<reference evidence="7 8" key="1">
    <citation type="submission" date="2022-05" db="EMBL/GenBank/DDBJ databases">
        <authorList>
            <person name="Park J.-S."/>
        </authorList>
    </citation>
    <scope>NUCLEOTIDE SEQUENCE [LARGE SCALE GENOMIC DNA]</scope>
    <source>
        <strain evidence="7 8">2012CJ34-2</strain>
    </source>
</reference>
<dbReference type="Proteomes" id="UP001203338">
    <property type="component" value="Unassembled WGS sequence"/>
</dbReference>
<evidence type="ECO:0000313" key="8">
    <source>
        <dbReference type="Proteomes" id="UP001203338"/>
    </source>
</evidence>
<evidence type="ECO:0000256" key="3">
    <source>
        <dbReference type="ARBA" id="ARBA00022692"/>
    </source>
</evidence>
<accession>A0ABT0PIK9</accession>
<feature type="transmembrane region" description="Helical" evidence="6">
    <location>
        <begin position="49"/>
        <end position="70"/>
    </location>
</feature>
<proteinExistence type="predicted"/>